<proteinExistence type="predicted"/>
<evidence type="ECO:0000256" key="6">
    <source>
        <dbReference type="ARBA" id="ARBA00023136"/>
    </source>
</evidence>
<reference evidence="14 15" key="1">
    <citation type="submission" date="2019-09" db="EMBL/GenBank/DDBJ databases">
        <title>Bird 10,000 Genomes (B10K) Project - Family phase.</title>
        <authorList>
            <person name="Zhang G."/>
        </authorList>
    </citation>
    <scope>NUCLEOTIDE SEQUENCE [LARGE SCALE GENOMIC DNA]</scope>
    <source>
        <strain evidence="14">B10K-DU-001-78</strain>
        <tissue evidence="14">Muscle</tissue>
    </source>
</reference>
<dbReference type="InterPro" id="IPR051713">
    <property type="entry name" value="T-cell_Activation_Regulation"/>
</dbReference>
<feature type="transmembrane region" description="Helical" evidence="12">
    <location>
        <begin position="220"/>
        <end position="241"/>
    </location>
</feature>
<name>A0A7L1G6Y4_9PICI</name>
<evidence type="ECO:0000256" key="9">
    <source>
        <dbReference type="ARBA" id="ARBA00023180"/>
    </source>
</evidence>
<dbReference type="InterPro" id="IPR013783">
    <property type="entry name" value="Ig-like_fold"/>
</dbReference>
<dbReference type="GO" id="GO:0071222">
    <property type="term" value="P:cellular response to lipopolysaccharide"/>
    <property type="evidence" value="ECO:0007669"/>
    <property type="project" value="TreeGrafter"/>
</dbReference>
<dbReference type="GO" id="GO:0031295">
    <property type="term" value="P:T cell costimulation"/>
    <property type="evidence" value="ECO:0007669"/>
    <property type="project" value="TreeGrafter"/>
</dbReference>
<evidence type="ECO:0000256" key="11">
    <source>
        <dbReference type="SAM" id="MobiDB-lite"/>
    </source>
</evidence>
<dbReference type="InterPro" id="IPR013106">
    <property type="entry name" value="Ig_V-set"/>
</dbReference>
<keyword evidence="15" id="KW-1185">Reference proteome</keyword>
<dbReference type="Gene3D" id="2.60.40.10">
    <property type="entry name" value="Immunoglobulins"/>
    <property type="match status" value="2"/>
</dbReference>
<evidence type="ECO:0000256" key="4">
    <source>
        <dbReference type="ARBA" id="ARBA00022729"/>
    </source>
</evidence>
<sequence>ALEKKVIKSKMGEKVGLPCCHEIPSLESLHNYRIYWQKSTTEVVLAYAKGKKISENERYDNRTEMDTRNFTLWISPVEILDNGSYQCVVQELKPLQNSYVVCDKHVTFFVTADFSKPNVTAEEFASSCESSEMMVTCSSHGGFPKPKVSGALDDKPVVWNASRVSESSLSLYNVTAQLWVSVTEDISFTCSIEYNGFVKSTSLLLRKTNDCIVPTVPPPYNVIIASSIIIIIFLLALTLAARYLPRHVCSPCCKPQDSVEEGVKECTKPPTSSKMASETSSV</sequence>
<keyword evidence="4" id="KW-0732">Signal</keyword>
<keyword evidence="5 12" id="KW-1133">Transmembrane helix</keyword>
<dbReference type="SUPFAM" id="SSF48726">
    <property type="entry name" value="Immunoglobulin"/>
    <property type="match status" value="2"/>
</dbReference>
<comment type="caution">
    <text evidence="14">The sequence shown here is derived from an EMBL/GenBank/DDBJ whole genome shotgun (WGS) entry which is preliminary data.</text>
</comment>
<dbReference type="Pfam" id="PF08205">
    <property type="entry name" value="C2-set_2"/>
    <property type="match status" value="1"/>
</dbReference>
<dbReference type="InterPro" id="IPR036179">
    <property type="entry name" value="Ig-like_dom_sf"/>
</dbReference>
<dbReference type="Pfam" id="PF07686">
    <property type="entry name" value="V-set"/>
    <property type="match status" value="1"/>
</dbReference>
<evidence type="ECO:0000256" key="8">
    <source>
        <dbReference type="ARBA" id="ARBA00023170"/>
    </source>
</evidence>
<evidence type="ECO:0000256" key="5">
    <source>
        <dbReference type="ARBA" id="ARBA00022989"/>
    </source>
</evidence>
<keyword evidence="9" id="KW-0325">Glycoprotein</keyword>
<evidence type="ECO:0000256" key="12">
    <source>
        <dbReference type="SAM" id="Phobius"/>
    </source>
</evidence>
<keyword evidence="3 12" id="KW-0812">Transmembrane</keyword>
<dbReference type="AlphaFoldDB" id="A0A7L1G6Y4"/>
<dbReference type="GO" id="GO:0006955">
    <property type="term" value="P:immune response"/>
    <property type="evidence" value="ECO:0007669"/>
    <property type="project" value="TreeGrafter"/>
</dbReference>
<dbReference type="PROSITE" id="PS50835">
    <property type="entry name" value="IG_LIKE"/>
    <property type="match status" value="1"/>
</dbReference>
<evidence type="ECO:0000313" key="14">
    <source>
        <dbReference type="EMBL" id="NXN09798.1"/>
    </source>
</evidence>
<dbReference type="GO" id="GO:0042130">
    <property type="term" value="P:negative regulation of T cell proliferation"/>
    <property type="evidence" value="ECO:0007669"/>
    <property type="project" value="TreeGrafter"/>
</dbReference>
<protein>
    <submittedName>
        <fullName evidence="14">CD80 protein</fullName>
    </submittedName>
</protein>
<dbReference type="GO" id="GO:0009897">
    <property type="term" value="C:external side of plasma membrane"/>
    <property type="evidence" value="ECO:0007669"/>
    <property type="project" value="TreeGrafter"/>
</dbReference>
<dbReference type="EMBL" id="VXBD01004050">
    <property type="protein sequence ID" value="NXN09798.1"/>
    <property type="molecule type" value="Genomic_DNA"/>
</dbReference>
<feature type="compositionally biased region" description="Polar residues" evidence="11">
    <location>
        <begin position="269"/>
        <end position="282"/>
    </location>
</feature>
<comment type="subcellular location">
    <subcellularLocation>
        <location evidence="1">Cell membrane</location>
        <topology evidence="1">Single-pass type I membrane protein</topology>
    </subcellularLocation>
</comment>
<accession>A0A7L1G6Y4</accession>
<organism evidence="14 15">
    <name type="scientific">Indicator maculatus</name>
    <name type="common">spotted honeyguide</name>
    <dbReference type="NCBI Taxonomy" id="545262"/>
    <lineage>
        <taxon>Eukaryota</taxon>
        <taxon>Metazoa</taxon>
        <taxon>Chordata</taxon>
        <taxon>Craniata</taxon>
        <taxon>Vertebrata</taxon>
        <taxon>Euteleostomi</taxon>
        <taxon>Archelosauria</taxon>
        <taxon>Archosauria</taxon>
        <taxon>Dinosauria</taxon>
        <taxon>Saurischia</taxon>
        <taxon>Theropoda</taxon>
        <taxon>Coelurosauria</taxon>
        <taxon>Aves</taxon>
        <taxon>Neognathae</taxon>
        <taxon>Neoaves</taxon>
        <taxon>Telluraves</taxon>
        <taxon>Coraciimorphae</taxon>
        <taxon>Piciformes</taxon>
        <taxon>Indicatoridae</taxon>
        <taxon>Indicator</taxon>
    </lineage>
</organism>
<dbReference type="GO" id="GO:0007166">
    <property type="term" value="P:cell surface receptor signaling pathway"/>
    <property type="evidence" value="ECO:0007669"/>
    <property type="project" value="TreeGrafter"/>
</dbReference>
<evidence type="ECO:0000256" key="7">
    <source>
        <dbReference type="ARBA" id="ARBA00023157"/>
    </source>
</evidence>
<dbReference type="GO" id="GO:0042102">
    <property type="term" value="P:positive regulation of T cell proliferation"/>
    <property type="evidence" value="ECO:0007669"/>
    <property type="project" value="TreeGrafter"/>
</dbReference>
<evidence type="ECO:0000256" key="3">
    <source>
        <dbReference type="ARBA" id="ARBA00022692"/>
    </source>
</evidence>
<feature type="region of interest" description="Disordered" evidence="11">
    <location>
        <begin position="261"/>
        <end position="282"/>
    </location>
</feature>
<gene>
    <name evidence="14" type="primary">Cd80</name>
    <name evidence="14" type="ORF">INDMAC_R12867</name>
</gene>
<evidence type="ECO:0000256" key="10">
    <source>
        <dbReference type="ARBA" id="ARBA00023319"/>
    </source>
</evidence>
<dbReference type="Proteomes" id="UP000557230">
    <property type="component" value="Unassembled WGS sequence"/>
</dbReference>
<keyword evidence="7" id="KW-1015">Disulfide bond</keyword>
<dbReference type="PANTHER" id="PTHR25466">
    <property type="entry name" value="T-LYMPHOCYTE ACTIVATION ANTIGEN"/>
    <property type="match status" value="1"/>
</dbReference>
<keyword evidence="2" id="KW-1003">Cell membrane</keyword>
<evidence type="ECO:0000256" key="1">
    <source>
        <dbReference type="ARBA" id="ARBA00004251"/>
    </source>
</evidence>
<feature type="non-terminal residue" evidence="14">
    <location>
        <position position="1"/>
    </location>
</feature>
<feature type="non-terminal residue" evidence="14">
    <location>
        <position position="282"/>
    </location>
</feature>
<evidence type="ECO:0000256" key="2">
    <source>
        <dbReference type="ARBA" id="ARBA00022475"/>
    </source>
</evidence>
<keyword evidence="6 12" id="KW-0472">Membrane</keyword>
<keyword evidence="10" id="KW-0393">Immunoglobulin domain</keyword>
<keyword evidence="8" id="KW-0675">Receptor</keyword>
<dbReference type="InterPro" id="IPR013162">
    <property type="entry name" value="CD80_C2-set"/>
</dbReference>
<dbReference type="InterPro" id="IPR007110">
    <property type="entry name" value="Ig-like_dom"/>
</dbReference>
<feature type="domain" description="Ig-like" evidence="13">
    <location>
        <begin position="1"/>
        <end position="107"/>
    </location>
</feature>
<evidence type="ECO:0000259" key="13">
    <source>
        <dbReference type="PROSITE" id="PS50835"/>
    </source>
</evidence>
<dbReference type="PANTHER" id="PTHR25466:SF4">
    <property type="entry name" value="T-LYMPHOCYTE ACTIVATION ANTIGEN CD80"/>
    <property type="match status" value="1"/>
</dbReference>
<evidence type="ECO:0000313" key="15">
    <source>
        <dbReference type="Proteomes" id="UP000557230"/>
    </source>
</evidence>
<dbReference type="OrthoDB" id="9904387at2759"/>